<protein>
    <submittedName>
        <fullName evidence="2">Uncharacterized protein</fullName>
    </submittedName>
</protein>
<sequence>MSRSQVSHLSPSSLHRNESTPVGGLISTVRHRTSTAITFAPPSFSFFTSDSLHHRSRPIIIQSRATQPPMEAVTTIMRTLLMLPFDEDKVVACCLKDVCLRDMVADDVTES</sequence>
<dbReference type="EMBL" id="OX465081">
    <property type="protein sequence ID" value="CAI9285053.1"/>
    <property type="molecule type" value="Genomic_DNA"/>
</dbReference>
<evidence type="ECO:0000256" key="1">
    <source>
        <dbReference type="SAM" id="MobiDB-lite"/>
    </source>
</evidence>
<accession>A0AA35Z369</accession>
<evidence type="ECO:0000313" key="2">
    <source>
        <dbReference type="EMBL" id="CAI9285053.1"/>
    </source>
</evidence>
<dbReference type="AlphaFoldDB" id="A0AA35Z369"/>
<reference evidence="2" key="1">
    <citation type="submission" date="2023-04" db="EMBL/GenBank/DDBJ databases">
        <authorList>
            <person name="Vijverberg K."/>
            <person name="Xiong W."/>
            <person name="Schranz E."/>
        </authorList>
    </citation>
    <scope>NUCLEOTIDE SEQUENCE</scope>
</reference>
<gene>
    <name evidence="2" type="ORF">LSALG_LOCUS24542</name>
</gene>
<keyword evidence="3" id="KW-1185">Reference proteome</keyword>
<name>A0AA35Z369_LACSI</name>
<feature type="compositionally biased region" description="Polar residues" evidence="1">
    <location>
        <begin position="1"/>
        <end position="14"/>
    </location>
</feature>
<proteinExistence type="predicted"/>
<dbReference type="Proteomes" id="UP001177003">
    <property type="component" value="Chromosome 5"/>
</dbReference>
<feature type="region of interest" description="Disordered" evidence="1">
    <location>
        <begin position="1"/>
        <end position="26"/>
    </location>
</feature>
<organism evidence="2 3">
    <name type="scientific">Lactuca saligna</name>
    <name type="common">Willowleaf lettuce</name>
    <dbReference type="NCBI Taxonomy" id="75948"/>
    <lineage>
        <taxon>Eukaryota</taxon>
        <taxon>Viridiplantae</taxon>
        <taxon>Streptophyta</taxon>
        <taxon>Embryophyta</taxon>
        <taxon>Tracheophyta</taxon>
        <taxon>Spermatophyta</taxon>
        <taxon>Magnoliopsida</taxon>
        <taxon>eudicotyledons</taxon>
        <taxon>Gunneridae</taxon>
        <taxon>Pentapetalae</taxon>
        <taxon>asterids</taxon>
        <taxon>campanulids</taxon>
        <taxon>Asterales</taxon>
        <taxon>Asteraceae</taxon>
        <taxon>Cichorioideae</taxon>
        <taxon>Cichorieae</taxon>
        <taxon>Lactucinae</taxon>
        <taxon>Lactuca</taxon>
    </lineage>
</organism>
<evidence type="ECO:0000313" key="3">
    <source>
        <dbReference type="Proteomes" id="UP001177003"/>
    </source>
</evidence>